<dbReference type="RefSeq" id="XP_016251066.1">
    <property type="nucleotide sequence ID" value="XM_016389164.1"/>
</dbReference>
<dbReference type="AlphaFoldDB" id="A0A0D2CL92"/>
<dbReference type="PANTHER" id="PTHR42978:SF5">
    <property type="entry name" value="METALLO-BETA-LACTAMASE DOMAIN-CONTAINING PROTEIN"/>
    <property type="match status" value="1"/>
</dbReference>
<comment type="similarity">
    <text evidence="1">Belongs to the metallo-beta-lactamase superfamily.</text>
</comment>
<evidence type="ECO:0000256" key="1">
    <source>
        <dbReference type="ARBA" id="ARBA00007749"/>
    </source>
</evidence>
<keyword evidence="2" id="KW-0479">Metal-binding</keyword>
<dbReference type="EMBL" id="KN847041">
    <property type="protein sequence ID" value="KIW30850.1"/>
    <property type="molecule type" value="Genomic_DNA"/>
</dbReference>
<dbReference type="SMART" id="SM00849">
    <property type="entry name" value="Lactamase_B"/>
    <property type="match status" value="1"/>
</dbReference>
<dbReference type="HOGENOM" id="CLU_030571_1_0_1"/>
<evidence type="ECO:0000259" key="5">
    <source>
        <dbReference type="SMART" id="SM00849"/>
    </source>
</evidence>
<dbReference type="InterPro" id="IPR051013">
    <property type="entry name" value="MBL_superfamily_lactonases"/>
</dbReference>
<dbReference type="Gene3D" id="3.60.15.10">
    <property type="entry name" value="Ribonuclease Z/Hydroxyacylglutathione hydrolase-like"/>
    <property type="match status" value="1"/>
</dbReference>
<dbReference type="Proteomes" id="UP000054466">
    <property type="component" value="Unassembled WGS sequence"/>
</dbReference>
<dbReference type="VEuPathDB" id="FungiDB:PV07_02543"/>
<dbReference type="OrthoDB" id="10250730at2759"/>
<dbReference type="CDD" id="cd07730">
    <property type="entry name" value="metallo-hydrolase-like_MBL-fold"/>
    <property type="match status" value="1"/>
</dbReference>
<evidence type="ECO:0000313" key="6">
    <source>
        <dbReference type="EMBL" id="KIW30850.1"/>
    </source>
</evidence>
<feature type="domain" description="Metallo-beta-lactamase" evidence="5">
    <location>
        <begin position="49"/>
        <end position="291"/>
    </location>
</feature>
<keyword evidence="3" id="KW-0378">Hydrolase</keyword>
<dbReference type="GO" id="GO:0016787">
    <property type="term" value="F:hydrolase activity"/>
    <property type="evidence" value="ECO:0007669"/>
    <property type="project" value="UniProtKB-KW"/>
</dbReference>
<gene>
    <name evidence="6" type="ORF">PV07_02543</name>
</gene>
<dbReference type="GeneID" id="27341737"/>
<dbReference type="GO" id="GO:0046872">
    <property type="term" value="F:metal ion binding"/>
    <property type="evidence" value="ECO:0007669"/>
    <property type="project" value="UniProtKB-KW"/>
</dbReference>
<keyword evidence="4" id="KW-0862">Zinc</keyword>
<reference evidence="6 7" key="1">
    <citation type="submission" date="2015-01" db="EMBL/GenBank/DDBJ databases">
        <title>The Genome Sequence of Cladophialophora immunda CBS83496.</title>
        <authorList>
            <consortium name="The Broad Institute Genomics Platform"/>
            <person name="Cuomo C."/>
            <person name="de Hoog S."/>
            <person name="Gorbushina A."/>
            <person name="Stielow B."/>
            <person name="Teixiera M."/>
            <person name="Abouelleil A."/>
            <person name="Chapman S.B."/>
            <person name="Priest M."/>
            <person name="Young S.K."/>
            <person name="Wortman J."/>
            <person name="Nusbaum C."/>
            <person name="Birren B."/>
        </authorList>
    </citation>
    <scope>NUCLEOTIDE SEQUENCE [LARGE SCALE GENOMIC DNA]</scope>
    <source>
        <strain evidence="6 7">CBS 83496</strain>
    </source>
</reference>
<evidence type="ECO:0000256" key="2">
    <source>
        <dbReference type="ARBA" id="ARBA00022723"/>
    </source>
</evidence>
<keyword evidence="7" id="KW-1185">Reference proteome</keyword>
<sequence length="369" mass="41372">MLSRIQIPESESSSKVNVSIIDNGSFITGMKGSDYMSPALPGYETFDGPVYVFLLHHESTDTRLLFDLGIRVDWQTAYPPAWLKMMQEMGMRYHVERELSDVLREHGGISPSDIDAIIFSHHHDDHTGDTSKFPSARIVVGPGYKEAYLPGYPADPESIDTTTDLYEGREVIELDFSRVEDPRICTVGGFRAYDYFSDGSFYLLSTPGHTVGHLSALVRTTGSNDQESGTFMFLGGDIVSSNGVFRPSAGRPLPDQVPTEHGSCPGELLATLHRHYAADRGKTRITPFCDVAGEEDRAESQRNTDKLTAFDEEEDVFVVWAHDLHLRDVVDFFPARANDWKKKGWKQKAHWRWLGPCVKAVKANLSEEH</sequence>
<dbReference type="InterPro" id="IPR001279">
    <property type="entry name" value="Metallo-B-lactamas"/>
</dbReference>
<proteinExistence type="inferred from homology"/>
<evidence type="ECO:0000256" key="4">
    <source>
        <dbReference type="ARBA" id="ARBA00022833"/>
    </source>
</evidence>
<accession>A0A0D2CL92</accession>
<name>A0A0D2CL92_9EURO</name>
<dbReference type="InterPro" id="IPR036866">
    <property type="entry name" value="RibonucZ/Hydroxyglut_hydro"/>
</dbReference>
<dbReference type="SUPFAM" id="SSF56281">
    <property type="entry name" value="Metallo-hydrolase/oxidoreductase"/>
    <property type="match status" value="1"/>
</dbReference>
<dbReference type="Pfam" id="PF00753">
    <property type="entry name" value="Lactamase_B"/>
    <property type="match status" value="1"/>
</dbReference>
<organism evidence="6 7">
    <name type="scientific">Cladophialophora immunda</name>
    <dbReference type="NCBI Taxonomy" id="569365"/>
    <lineage>
        <taxon>Eukaryota</taxon>
        <taxon>Fungi</taxon>
        <taxon>Dikarya</taxon>
        <taxon>Ascomycota</taxon>
        <taxon>Pezizomycotina</taxon>
        <taxon>Eurotiomycetes</taxon>
        <taxon>Chaetothyriomycetidae</taxon>
        <taxon>Chaetothyriales</taxon>
        <taxon>Herpotrichiellaceae</taxon>
        <taxon>Cladophialophora</taxon>
    </lineage>
</organism>
<evidence type="ECO:0000313" key="7">
    <source>
        <dbReference type="Proteomes" id="UP000054466"/>
    </source>
</evidence>
<protein>
    <recommendedName>
        <fullName evidence="5">Metallo-beta-lactamase domain-containing protein</fullName>
    </recommendedName>
</protein>
<evidence type="ECO:0000256" key="3">
    <source>
        <dbReference type="ARBA" id="ARBA00022801"/>
    </source>
</evidence>
<dbReference type="PANTHER" id="PTHR42978">
    <property type="entry name" value="QUORUM-QUENCHING LACTONASE YTNP-RELATED-RELATED"/>
    <property type="match status" value="1"/>
</dbReference>